<dbReference type="SUPFAM" id="SSF50370">
    <property type="entry name" value="Ricin B-like lectins"/>
    <property type="match status" value="1"/>
</dbReference>
<sequence length="743" mass="77928">MSSFAARAMATLILAGTLVPAPPAEPATAASTQLAATVCAVHCDTRDPSLARQETFPVPEKQVNGRRVVLHVSDADAMAWASIDAGLPGDGVWLDRSFDGGATWEGLLGKATIPGTWTGTRTLMFNLSDPVHHRRGQLRACGDGAGVVCTDWAYPAICAVACDSSDPALGTGDSQPVAAATISGRRVVLHFDDRGLAWGSIDTGAAGDEVWLDRSFDAGASWPGGSSLGRVGVAAGGSGTRTRKFNVGDPAQKLYGGAVRACGRAVSGSGGACTAWARPGADRAAAAADALMWSYAADTAWWPSSWWNSAVALATVTDWMKQTGRRDHLWIVARTFEVNRVAFPAGVRSSDAIEGHFISRAIDDVAWWGLTWVRAYDLTGDTAYLNEAVIIANYVAGFWDPGSCGGGVWWNRERTYKNAVTNGLYIRLTAALHNRIGGDTAWLAKANTAWNWFAASGMINAAGLVNDGLTQGCANNGQPVWTYNQGLAIGAAVELWRATGNAALLTTARRLADAGTTSADLVRGGVLTERCDLPGQTCDDNAKQFKGVMLRYLSELNEVTSGAYLPFIRTQANTIWSASRDSLNQLGQHWSGEAPNVRDWRTQASALSALLAAGVGRTGPIAGIANKCVDVAAGATANGTAIQLWTCNTSNAQIWSVGTDGTLRALGKCLDITSSGTANGVKIQLWDCNGTGAQVWQAQAGGALRNPQSGRCLNPTGGATADGTRLEIRDCTGAAAQVWRLPA</sequence>
<dbReference type="RefSeq" id="WP_184830900.1">
    <property type="nucleotide sequence ID" value="NZ_JACHMN010000001.1"/>
</dbReference>
<organism evidence="3 4">
    <name type="scientific">Allocatelliglobosispora scoriae</name>
    <dbReference type="NCBI Taxonomy" id="643052"/>
    <lineage>
        <taxon>Bacteria</taxon>
        <taxon>Bacillati</taxon>
        <taxon>Actinomycetota</taxon>
        <taxon>Actinomycetes</taxon>
        <taxon>Micromonosporales</taxon>
        <taxon>Micromonosporaceae</taxon>
        <taxon>Allocatelliglobosispora</taxon>
    </lineage>
</organism>
<dbReference type="SUPFAM" id="SSF48208">
    <property type="entry name" value="Six-hairpin glycosidases"/>
    <property type="match status" value="1"/>
</dbReference>
<dbReference type="InterPro" id="IPR005198">
    <property type="entry name" value="Glyco_hydro_76"/>
</dbReference>
<dbReference type="GO" id="GO:0005975">
    <property type="term" value="P:carbohydrate metabolic process"/>
    <property type="evidence" value="ECO:0007669"/>
    <property type="project" value="InterPro"/>
</dbReference>
<proteinExistence type="predicted"/>
<gene>
    <name evidence="3" type="ORF">F4553_000200</name>
</gene>
<comment type="caution">
    <text evidence="3">The sequence shown here is derived from an EMBL/GenBank/DDBJ whole genome shotgun (WGS) entry which is preliminary data.</text>
</comment>
<dbReference type="Gene3D" id="1.50.10.20">
    <property type="match status" value="1"/>
</dbReference>
<dbReference type="InterPro" id="IPR035992">
    <property type="entry name" value="Ricin_B-like_lectins"/>
</dbReference>
<dbReference type="Pfam" id="PF03663">
    <property type="entry name" value="Glyco_hydro_76"/>
    <property type="match status" value="1"/>
</dbReference>
<dbReference type="PANTHER" id="PTHR47791">
    <property type="entry name" value="MEIOTICALLY UP-REGULATED GENE 191 PROTEIN"/>
    <property type="match status" value="1"/>
</dbReference>
<feature type="chain" id="PRO_5032846542" description="Ricin B lectin domain-containing protein" evidence="1">
    <location>
        <begin position="30"/>
        <end position="743"/>
    </location>
</feature>
<dbReference type="PROSITE" id="PS50231">
    <property type="entry name" value="RICIN_B_LECTIN"/>
    <property type="match status" value="1"/>
</dbReference>
<evidence type="ECO:0000256" key="1">
    <source>
        <dbReference type="SAM" id="SignalP"/>
    </source>
</evidence>
<dbReference type="EMBL" id="JACHMN010000001">
    <property type="protein sequence ID" value="MBB5866821.1"/>
    <property type="molecule type" value="Genomic_DNA"/>
</dbReference>
<dbReference type="InterPro" id="IPR008928">
    <property type="entry name" value="6-hairpin_glycosidase_sf"/>
</dbReference>
<dbReference type="CDD" id="cd23451">
    <property type="entry name" value="beta-trefoil_Ricin_laminarinase"/>
    <property type="match status" value="1"/>
</dbReference>
<protein>
    <recommendedName>
        <fullName evidence="2">Ricin B lectin domain-containing protein</fullName>
    </recommendedName>
</protein>
<dbReference type="InterPro" id="IPR053169">
    <property type="entry name" value="MUG_Protein"/>
</dbReference>
<dbReference type="Pfam" id="PF00652">
    <property type="entry name" value="Ricin_B_lectin"/>
    <property type="match status" value="1"/>
</dbReference>
<evidence type="ECO:0000313" key="4">
    <source>
        <dbReference type="Proteomes" id="UP000587527"/>
    </source>
</evidence>
<evidence type="ECO:0000313" key="3">
    <source>
        <dbReference type="EMBL" id="MBB5866821.1"/>
    </source>
</evidence>
<dbReference type="Proteomes" id="UP000587527">
    <property type="component" value="Unassembled WGS sequence"/>
</dbReference>
<reference evidence="3 4" key="1">
    <citation type="submission" date="2020-08" db="EMBL/GenBank/DDBJ databases">
        <title>Sequencing the genomes of 1000 actinobacteria strains.</title>
        <authorList>
            <person name="Klenk H.-P."/>
        </authorList>
    </citation>
    <scope>NUCLEOTIDE SEQUENCE [LARGE SCALE GENOMIC DNA]</scope>
    <source>
        <strain evidence="3 4">DSM 45362</strain>
    </source>
</reference>
<dbReference type="Gene3D" id="2.80.10.50">
    <property type="match status" value="1"/>
</dbReference>
<accession>A0A841BIU2</accession>
<keyword evidence="1" id="KW-0732">Signal</keyword>
<evidence type="ECO:0000259" key="2">
    <source>
        <dbReference type="SMART" id="SM00458"/>
    </source>
</evidence>
<feature type="signal peptide" evidence="1">
    <location>
        <begin position="1"/>
        <end position="29"/>
    </location>
</feature>
<dbReference type="AlphaFoldDB" id="A0A841BIU2"/>
<name>A0A841BIU2_9ACTN</name>
<dbReference type="InterPro" id="IPR000772">
    <property type="entry name" value="Ricin_B_lectin"/>
</dbReference>
<feature type="domain" description="Ricin B lectin" evidence="2">
    <location>
        <begin position="618"/>
        <end position="742"/>
    </location>
</feature>
<dbReference type="PANTHER" id="PTHR47791:SF3">
    <property type="entry name" value="MEIOTICALLY UP-REGULATED GENE 191 PROTEIN"/>
    <property type="match status" value="1"/>
</dbReference>
<keyword evidence="4" id="KW-1185">Reference proteome</keyword>
<dbReference type="SMART" id="SM00458">
    <property type="entry name" value="RICIN"/>
    <property type="match status" value="1"/>
</dbReference>